<dbReference type="PROSITE" id="PS50984">
    <property type="entry name" value="TRUD"/>
    <property type="match status" value="1"/>
</dbReference>
<dbReference type="InterPro" id="IPR020103">
    <property type="entry name" value="PsdUridine_synth_cat_dom_sf"/>
</dbReference>
<dbReference type="GO" id="GO:0009982">
    <property type="term" value="F:pseudouridine synthase activity"/>
    <property type="evidence" value="ECO:0007669"/>
    <property type="project" value="UniProtKB-ARBA"/>
</dbReference>
<dbReference type="InterPro" id="IPR042214">
    <property type="entry name" value="TruD_catalytic"/>
</dbReference>
<dbReference type="Gene3D" id="3.30.2350.20">
    <property type="entry name" value="TruD, catalytic domain"/>
    <property type="match status" value="1"/>
</dbReference>
<dbReference type="Pfam" id="PF01142">
    <property type="entry name" value="TruD"/>
    <property type="match status" value="1"/>
</dbReference>
<protein>
    <recommendedName>
        <fullName evidence="4">TRUD domain-containing protein</fullName>
    </recommendedName>
</protein>
<dbReference type="InterPro" id="IPR011760">
    <property type="entry name" value="PsdUridine_synth_TruD_insert"/>
</dbReference>
<evidence type="ECO:0000259" key="4">
    <source>
        <dbReference type="PROSITE" id="PS50984"/>
    </source>
</evidence>
<feature type="non-terminal residue" evidence="5">
    <location>
        <position position="1"/>
    </location>
</feature>
<dbReference type="AlphaFoldDB" id="A0ABD0RDG3"/>
<evidence type="ECO:0000256" key="1">
    <source>
        <dbReference type="ARBA" id="ARBA00001166"/>
    </source>
</evidence>
<comment type="similarity">
    <text evidence="2">Belongs to the pseudouridine synthase TruD family.</text>
</comment>
<evidence type="ECO:0000256" key="3">
    <source>
        <dbReference type="ARBA" id="ARBA00023235"/>
    </source>
</evidence>
<organism evidence="5 6">
    <name type="scientific">Cirrhinus mrigala</name>
    <name type="common">Mrigala</name>
    <dbReference type="NCBI Taxonomy" id="683832"/>
    <lineage>
        <taxon>Eukaryota</taxon>
        <taxon>Metazoa</taxon>
        <taxon>Chordata</taxon>
        <taxon>Craniata</taxon>
        <taxon>Vertebrata</taxon>
        <taxon>Euteleostomi</taxon>
        <taxon>Actinopterygii</taxon>
        <taxon>Neopterygii</taxon>
        <taxon>Teleostei</taxon>
        <taxon>Ostariophysi</taxon>
        <taxon>Cypriniformes</taxon>
        <taxon>Cyprinidae</taxon>
        <taxon>Labeoninae</taxon>
        <taxon>Labeonini</taxon>
        <taxon>Cirrhinus</taxon>
    </lineage>
</organism>
<dbReference type="PANTHER" id="PTHR13326:SF21">
    <property type="entry name" value="PSEUDOURIDYLATE SYNTHASE PUS7L"/>
    <property type="match status" value="1"/>
</dbReference>
<dbReference type="GO" id="GO:0001522">
    <property type="term" value="P:pseudouridine synthesis"/>
    <property type="evidence" value="ECO:0007669"/>
    <property type="project" value="UniProtKB-ARBA"/>
</dbReference>
<comment type="caution">
    <text evidence="5">The sequence shown here is derived from an EMBL/GenBank/DDBJ whole genome shotgun (WGS) entry which is preliminary data.</text>
</comment>
<evidence type="ECO:0000313" key="5">
    <source>
        <dbReference type="EMBL" id="KAL0196105.1"/>
    </source>
</evidence>
<proteinExistence type="inferred from homology"/>
<dbReference type="SUPFAM" id="SSF55120">
    <property type="entry name" value="Pseudouridine synthase"/>
    <property type="match status" value="1"/>
</dbReference>
<accession>A0ABD0RDG3</accession>
<keyword evidence="6" id="KW-1185">Reference proteome</keyword>
<reference evidence="5 6" key="1">
    <citation type="submission" date="2024-05" db="EMBL/GenBank/DDBJ databases">
        <title>Genome sequencing and assembly of Indian major carp, Cirrhinus mrigala (Hamilton, 1822).</title>
        <authorList>
            <person name="Mohindra V."/>
            <person name="Chowdhury L.M."/>
            <person name="Lal K."/>
            <person name="Jena J.K."/>
        </authorList>
    </citation>
    <scope>NUCLEOTIDE SEQUENCE [LARGE SCALE GENOMIC DNA]</scope>
    <source>
        <strain evidence="5">CM1030</strain>
        <tissue evidence="5">Blood</tissue>
    </source>
</reference>
<gene>
    <name evidence="5" type="ORF">M9458_009677</name>
</gene>
<dbReference type="Proteomes" id="UP001529510">
    <property type="component" value="Unassembled WGS sequence"/>
</dbReference>
<evidence type="ECO:0000313" key="6">
    <source>
        <dbReference type="Proteomes" id="UP001529510"/>
    </source>
</evidence>
<dbReference type="InterPro" id="IPR001656">
    <property type="entry name" value="PsdUridine_synth_TruD"/>
</dbReference>
<name>A0ABD0RDG3_CIRMR</name>
<sequence length="97" mass="10878">VILPMPGNSIKYPDNLLGRWYQDRLAQDGLGSCRFRVTPLKLNVPGCYRPLLAKPQNITYSLWTAEELQGHLSLSFDLDASCYATVCLGEIMKCNLT</sequence>
<comment type="catalytic activity">
    <reaction evidence="1">
        <text>a uridine in mRNA = a pseudouridine in mRNA</text>
        <dbReference type="Rhea" id="RHEA:56644"/>
        <dbReference type="Rhea" id="RHEA-COMP:14658"/>
        <dbReference type="Rhea" id="RHEA-COMP:14659"/>
        <dbReference type="ChEBI" id="CHEBI:65314"/>
        <dbReference type="ChEBI" id="CHEBI:65315"/>
    </reaction>
</comment>
<keyword evidence="3" id="KW-0413">Isomerase</keyword>
<evidence type="ECO:0000256" key="2">
    <source>
        <dbReference type="ARBA" id="ARBA00007953"/>
    </source>
</evidence>
<feature type="domain" description="TRUD" evidence="4">
    <location>
        <begin position="1"/>
        <end position="54"/>
    </location>
</feature>
<dbReference type="EMBL" id="JAMKFB020000004">
    <property type="protein sequence ID" value="KAL0196105.1"/>
    <property type="molecule type" value="Genomic_DNA"/>
</dbReference>
<dbReference type="PANTHER" id="PTHR13326">
    <property type="entry name" value="TRNA PSEUDOURIDINE SYNTHASE D"/>
    <property type="match status" value="1"/>
</dbReference>